<gene>
    <name evidence="1" type="ORF">I5V48_09965</name>
</gene>
<evidence type="ECO:0000313" key="2">
    <source>
        <dbReference type="Proteomes" id="UP000594569"/>
    </source>
</evidence>
<dbReference type="AlphaFoldDB" id="A0A7T1L9H6"/>
<proteinExistence type="predicted"/>
<protein>
    <submittedName>
        <fullName evidence="1">Uncharacterized protein</fullName>
    </submittedName>
</protein>
<name>A0A7T1L9H6_STRSU</name>
<organism evidence="1 2">
    <name type="scientific">Streptococcus suis</name>
    <dbReference type="NCBI Taxonomy" id="1307"/>
    <lineage>
        <taxon>Bacteria</taxon>
        <taxon>Bacillati</taxon>
        <taxon>Bacillota</taxon>
        <taxon>Bacilli</taxon>
        <taxon>Lactobacillales</taxon>
        <taxon>Streptococcaceae</taxon>
        <taxon>Streptococcus</taxon>
    </lineage>
</organism>
<dbReference type="Proteomes" id="UP000594569">
    <property type="component" value="Chromosome"/>
</dbReference>
<sequence>MLLQFKNHMPFAPIQQDGMENAIIVYSKNINSLQKKLAKENMDMKGN</sequence>
<accession>A0A7T1L9H6</accession>
<dbReference type="RefSeq" id="WP_161498787.1">
    <property type="nucleotide sequence ID" value="NZ_CP065430.1"/>
</dbReference>
<dbReference type="EMBL" id="CP065430">
    <property type="protein sequence ID" value="QPO26275.1"/>
    <property type="molecule type" value="Genomic_DNA"/>
</dbReference>
<evidence type="ECO:0000313" key="1">
    <source>
        <dbReference type="EMBL" id="QPO26275.1"/>
    </source>
</evidence>
<reference evidence="1 2" key="1">
    <citation type="submission" date="2020-12" db="EMBL/GenBank/DDBJ databases">
        <title>Nonconservative transfer and diversity of a new family of integrative and conjugative elements associated with antibiotic resistance in zoonotic pathogen Streptococcus suis.</title>
        <authorList>
            <person name="Huang J."/>
        </authorList>
    </citation>
    <scope>NUCLEOTIDE SEQUENCE [LARGE SCALE GENOMIC DNA]</scope>
    <source>
        <strain evidence="1 2">YZDH1</strain>
    </source>
</reference>